<gene>
    <name evidence="2" type="ORF">CEP54_010908</name>
</gene>
<feature type="region of interest" description="Disordered" evidence="1">
    <location>
        <begin position="609"/>
        <end position="648"/>
    </location>
</feature>
<feature type="compositionally biased region" description="Polar residues" evidence="1">
    <location>
        <begin position="167"/>
        <end position="178"/>
    </location>
</feature>
<name>A0A428PHG8_9HYPO</name>
<evidence type="ECO:0000313" key="3">
    <source>
        <dbReference type="Proteomes" id="UP000288168"/>
    </source>
</evidence>
<proteinExistence type="predicted"/>
<keyword evidence="3" id="KW-1185">Reference proteome</keyword>
<feature type="compositionally biased region" description="Polar residues" evidence="1">
    <location>
        <begin position="467"/>
        <end position="477"/>
    </location>
</feature>
<feature type="region of interest" description="Disordered" evidence="1">
    <location>
        <begin position="149"/>
        <end position="214"/>
    </location>
</feature>
<feature type="region of interest" description="Disordered" evidence="1">
    <location>
        <begin position="388"/>
        <end position="477"/>
    </location>
</feature>
<sequence length="648" mass="69497">MGICAVHEPHVATLPRPSIIRENLSNVIGKPSNDHQQRLEQIEWRDETEDIPSSITLGNVATKPTNKAFIPSYTGTVVLNENDYKLCSNVIAFIAVQLFGCIISAAYSGAFGDPKPSIDSPCQNDGADVDVDKQVSTCAVYDPHVYGYKRQSTGGGGGSGPKKQRSDNQGGSSNNYNNAPPGDSGVFNGSGGHGGHDDNGAGSNENTDTQNPDASAEKRFACPFHKLDPVLHAACEPIRLTTWDRVLQHILRAHVLQKHYCPICRTQFKGSTAEREKNDHIRSQCQPVGMMESGYIFHQIDHTNLRFETDYENLKGLPRGSDEEKWFKAWEKLFPGVPLPASPLFESIVDILRRNARGVLHGVPEPDRSIFYNAIFNLPTVASRRASQVLAPPTSTPALASNPAGMTTPTMTSGLSPGQIAAPGPGSAPPSSFSAPTSSRRPQVPPTNSVPSQAINIPTVRRRPAQAQMNPSGLQYGTNPTAVRGINMPTNLQVGQGQPSGGRAMHAPASPHPSAQAHMSPSAGYGPHGMAGRMIPALPDPFLLYPPGPVGQNSVTEQDPIAQQNPVTQNSFDDLSNIDPHMWSAPMPMQDMFGNPIWDLGNENIFATPQMGTSPSIDENENEDELNDTSVFGNGSGSGYPDPGSGFI</sequence>
<accession>A0A428PHG8</accession>
<dbReference type="PANTHER" id="PTHR38166:SF1">
    <property type="entry name" value="C2H2-TYPE DOMAIN-CONTAINING PROTEIN"/>
    <property type="match status" value="1"/>
</dbReference>
<dbReference type="PANTHER" id="PTHR38166">
    <property type="entry name" value="C2H2-TYPE DOMAIN-CONTAINING PROTEIN-RELATED"/>
    <property type="match status" value="1"/>
</dbReference>
<comment type="caution">
    <text evidence="2">The sequence shown here is derived from an EMBL/GenBank/DDBJ whole genome shotgun (WGS) entry which is preliminary data.</text>
</comment>
<dbReference type="AlphaFoldDB" id="A0A428PHG8"/>
<evidence type="ECO:0008006" key="4">
    <source>
        <dbReference type="Google" id="ProtNLM"/>
    </source>
</evidence>
<dbReference type="EMBL" id="NKCI01000135">
    <property type="protein sequence ID" value="RSL52440.1"/>
    <property type="molecule type" value="Genomic_DNA"/>
</dbReference>
<feature type="compositionally biased region" description="Polar residues" evidence="1">
    <location>
        <begin position="446"/>
        <end position="456"/>
    </location>
</feature>
<feature type="region of interest" description="Disordered" evidence="1">
    <location>
        <begin position="495"/>
        <end position="521"/>
    </location>
</feature>
<evidence type="ECO:0000256" key="1">
    <source>
        <dbReference type="SAM" id="MobiDB-lite"/>
    </source>
</evidence>
<protein>
    <recommendedName>
        <fullName evidence="4">C2H2-type domain-containing protein</fullName>
    </recommendedName>
</protein>
<feature type="compositionally biased region" description="Low complexity" evidence="1">
    <location>
        <begin position="504"/>
        <end position="521"/>
    </location>
</feature>
<dbReference type="Proteomes" id="UP000288168">
    <property type="component" value="Unassembled WGS sequence"/>
</dbReference>
<dbReference type="OrthoDB" id="4772970at2759"/>
<evidence type="ECO:0000313" key="2">
    <source>
        <dbReference type="EMBL" id="RSL52440.1"/>
    </source>
</evidence>
<feature type="compositionally biased region" description="Low complexity" evidence="1">
    <location>
        <begin position="639"/>
        <end position="648"/>
    </location>
</feature>
<feature type="compositionally biased region" description="Polar residues" evidence="1">
    <location>
        <begin position="396"/>
        <end position="415"/>
    </location>
</feature>
<organism evidence="2 3">
    <name type="scientific">Fusarium duplospermum</name>
    <dbReference type="NCBI Taxonomy" id="1325734"/>
    <lineage>
        <taxon>Eukaryota</taxon>
        <taxon>Fungi</taxon>
        <taxon>Dikarya</taxon>
        <taxon>Ascomycota</taxon>
        <taxon>Pezizomycotina</taxon>
        <taxon>Sordariomycetes</taxon>
        <taxon>Hypocreomycetidae</taxon>
        <taxon>Hypocreales</taxon>
        <taxon>Nectriaceae</taxon>
        <taxon>Fusarium</taxon>
        <taxon>Fusarium solani species complex</taxon>
    </lineage>
</organism>
<dbReference type="STRING" id="1325734.A0A428PHG8"/>
<feature type="compositionally biased region" description="Low complexity" evidence="1">
    <location>
        <begin position="416"/>
        <end position="442"/>
    </location>
</feature>
<feature type="compositionally biased region" description="Acidic residues" evidence="1">
    <location>
        <begin position="618"/>
        <end position="627"/>
    </location>
</feature>
<reference evidence="2 3" key="1">
    <citation type="submission" date="2017-06" db="EMBL/GenBank/DDBJ databases">
        <title>Comparative genomic analysis of Ambrosia Fusariam Clade fungi.</title>
        <authorList>
            <person name="Stajich J.E."/>
            <person name="Carrillo J."/>
            <person name="Kijimoto T."/>
            <person name="Eskalen A."/>
            <person name="O'Donnell K."/>
            <person name="Kasson M."/>
        </authorList>
    </citation>
    <scope>NUCLEOTIDE SEQUENCE [LARGE SCALE GENOMIC DNA]</scope>
    <source>
        <strain evidence="2 3">NRRL62584</strain>
    </source>
</reference>